<feature type="signal peptide" evidence="2">
    <location>
        <begin position="1"/>
        <end position="20"/>
    </location>
</feature>
<proteinExistence type="predicted"/>
<name>A0A5B8MY49_9CHLO</name>
<feature type="transmembrane region" description="Helical" evidence="1">
    <location>
        <begin position="514"/>
        <end position="533"/>
    </location>
</feature>
<evidence type="ECO:0000313" key="4">
    <source>
        <dbReference type="Proteomes" id="UP000316726"/>
    </source>
</evidence>
<sequence length="580" mass="62864">MKSLALFLSYAVLLSSVARAAEVVSFNLGAKNRPNVQAVHGISQGPKFEKGWDSHMPDGRNRAAKDWTSGFKRAAVPSVRVHGMGCVDMDHLWRPSTYAGFDPKDTSNYDWTISDECLRNVYDNPSLSDLKSASIRFGHSRAKVADYPSFCQGPDDVDIFAEVCVAIIDRYLNVKGYPVRDFSVWNEPSGGIEHSDYAFYCKGPDDYAAMYIAVWNKAKAKFGNRIRIGAALGLDDFSRTVVAQLKASNVGMDFVDHHSYPNTPSAIPYQVHVKPGGYNMEDIMAEGGFSKTTPIILGEWSRSIGLNYALDGPGASFIAASLIYIDDMGLQRSGGVHNVEQAYLFSSQKVWDGLKPDAPDLNAATVLNWWRDMVGRPAMPSTGGRMPTATTNDELAVLMAGPKAEGKDSNDALALIAHYEADKQKPSRVLPTTGLPFDLQVNLEGIPWQDFKWTQYAKAPKAASLVEVASGKGKGPKVTLGLKMNRNSFSTLRVENAKPSSGGLLGLGLTGIKLKIAIGAAAGVVAILIGVALKCTVFRRPRSAKAGPVPTTLGFFMSELKHEGGEDDESLQTFNPIVQT</sequence>
<keyword evidence="1" id="KW-1133">Transmembrane helix</keyword>
<dbReference type="AlphaFoldDB" id="A0A5B8MY49"/>
<dbReference type="SUPFAM" id="SSF51445">
    <property type="entry name" value="(Trans)glycosidases"/>
    <property type="match status" value="1"/>
</dbReference>
<dbReference type="Proteomes" id="UP000316726">
    <property type="component" value="Chromosome 17"/>
</dbReference>
<keyword evidence="1" id="KW-0812">Transmembrane</keyword>
<accession>A0A5B8MY49</accession>
<dbReference type="EMBL" id="CP031050">
    <property type="protein sequence ID" value="QDZ25513.1"/>
    <property type="molecule type" value="Genomic_DNA"/>
</dbReference>
<keyword evidence="2" id="KW-0732">Signal</keyword>
<evidence type="ECO:0008006" key="5">
    <source>
        <dbReference type="Google" id="ProtNLM"/>
    </source>
</evidence>
<keyword evidence="4" id="KW-1185">Reference proteome</keyword>
<keyword evidence="1" id="KW-0472">Membrane</keyword>
<feature type="chain" id="PRO_5023016770" description="Glycoside hydrolase" evidence="2">
    <location>
        <begin position="21"/>
        <end position="580"/>
    </location>
</feature>
<gene>
    <name evidence="3" type="ORF">A3770_17p80310</name>
</gene>
<protein>
    <recommendedName>
        <fullName evidence="5">Glycoside hydrolase</fullName>
    </recommendedName>
</protein>
<evidence type="ECO:0000256" key="1">
    <source>
        <dbReference type="SAM" id="Phobius"/>
    </source>
</evidence>
<organism evidence="3 4">
    <name type="scientific">Chloropicon primus</name>
    <dbReference type="NCBI Taxonomy" id="1764295"/>
    <lineage>
        <taxon>Eukaryota</taxon>
        <taxon>Viridiplantae</taxon>
        <taxon>Chlorophyta</taxon>
        <taxon>Chloropicophyceae</taxon>
        <taxon>Chloropicales</taxon>
        <taxon>Chloropicaceae</taxon>
        <taxon>Chloropicon</taxon>
    </lineage>
</organism>
<dbReference type="Gene3D" id="3.20.20.80">
    <property type="entry name" value="Glycosidases"/>
    <property type="match status" value="1"/>
</dbReference>
<evidence type="ECO:0000313" key="3">
    <source>
        <dbReference type="EMBL" id="QDZ25513.1"/>
    </source>
</evidence>
<dbReference type="InterPro" id="IPR017853">
    <property type="entry name" value="GH"/>
</dbReference>
<evidence type="ECO:0000256" key="2">
    <source>
        <dbReference type="SAM" id="SignalP"/>
    </source>
</evidence>
<reference evidence="3 4" key="1">
    <citation type="submission" date="2018-07" db="EMBL/GenBank/DDBJ databases">
        <title>The complete nuclear genome of the prasinophyte Chloropicon primus (CCMP1205).</title>
        <authorList>
            <person name="Pombert J.-F."/>
            <person name="Otis C."/>
            <person name="Turmel M."/>
            <person name="Lemieux C."/>
        </authorList>
    </citation>
    <scope>NUCLEOTIDE SEQUENCE [LARGE SCALE GENOMIC DNA]</scope>
    <source>
        <strain evidence="3 4">CCMP1205</strain>
    </source>
</reference>